<evidence type="ECO:0000256" key="11">
    <source>
        <dbReference type="ARBA" id="ARBA00022989"/>
    </source>
</evidence>
<keyword evidence="6" id="KW-0808">Transferase</keyword>
<feature type="transmembrane region" description="Helical" evidence="14">
    <location>
        <begin position="7"/>
        <end position="29"/>
    </location>
</feature>
<dbReference type="InterPro" id="IPR050398">
    <property type="entry name" value="HssS/ArlS-like"/>
</dbReference>
<evidence type="ECO:0000256" key="6">
    <source>
        <dbReference type="ARBA" id="ARBA00022679"/>
    </source>
</evidence>
<dbReference type="PROSITE" id="PS50885">
    <property type="entry name" value="HAMP"/>
    <property type="match status" value="1"/>
</dbReference>
<keyword evidence="18" id="KW-1185">Reference proteome</keyword>
<dbReference type="AlphaFoldDB" id="A0A316ASA6"/>
<evidence type="ECO:0000259" key="15">
    <source>
        <dbReference type="PROSITE" id="PS50109"/>
    </source>
</evidence>
<dbReference type="SMART" id="SM00304">
    <property type="entry name" value="HAMP"/>
    <property type="match status" value="1"/>
</dbReference>
<comment type="subcellular location">
    <subcellularLocation>
        <location evidence="2">Cell membrane</location>
        <topology evidence="2">Multi-pass membrane protein</topology>
    </subcellularLocation>
</comment>
<sequence length="456" mass="52508">MTIKRRISVYVSAAFSLLFGLGIVIVYFVSASYRQNEFENRLNEKALTTVNLLLTVKEIDQEVLRVIDKNSINSLYNEKTLIFNEQYELIYSSIDDASITWNKADLVRLKKTKTFFKTDQGREVAGIYFDFEEADYYVLIAAEDKYGNSKLDYLAYTLLLTYLGGTLLMWILTYIIVGNLTKPLDIFQKKINHISASELSYQLPIKEHHKDEITQLTRSFNRMLSRIEKSFLAQKEFTTNASHELRTPLSRIMLQVDNLLQSDEHSPGTRNYLLSISNNVNQLSELIDSLLLLAKNNAVEAQGLFGVERIDEIIFAAYAQVRKTNPDFKMHFEILEVEEIAHILEVKASKQVLEIAFTNIFRNAYQYSPDKAVDVKLCQTDKQQLLILIANQGNPLTLKEQNQLFQPFMRGANARHTHGSGLGLQIVKRILDYHKASIQYQYTAENTHLFSIIFRP</sequence>
<dbReference type="SMART" id="SM00387">
    <property type="entry name" value="HATPase_c"/>
    <property type="match status" value="1"/>
</dbReference>
<feature type="transmembrane region" description="Helical" evidence="14">
    <location>
        <begin position="153"/>
        <end position="177"/>
    </location>
</feature>
<dbReference type="OrthoDB" id="1522504at2"/>
<evidence type="ECO:0000256" key="4">
    <source>
        <dbReference type="ARBA" id="ARBA00022475"/>
    </source>
</evidence>
<comment type="caution">
    <text evidence="17">The sequence shown here is derived from an EMBL/GenBank/DDBJ whole genome shotgun (WGS) entry which is preliminary data.</text>
</comment>
<keyword evidence="11 14" id="KW-1133">Transmembrane helix</keyword>
<evidence type="ECO:0000256" key="1">
    <source>
        <dbReference type="ARBA" id="ARBA00000085"/>
    </source>
</evidence>
<keyword evidence="7 14" id="KW-0812">Transmembrane</keyword>
<dbReference type="InterPro" id="IPR036890">
    <property type="entry name" value="HATPase_C_sf"/>
</dbReference>
<dbReference type="EMBL" id="QGDT01000001">
    <property type="protein sequence ID" value="PWJ60583.1"/>
    <property type="molecule type" value="Genomic_DNA"/>
</dbReference>
<keyword evidence="12" id="KW-0902">Two-component regulatory system</keyword>
<dbReference type="GO" id="GO:0005886">
    <property type="term" value="C:plasma membrane"/>
    <property type="evidence" value="ECO:0007669"/>
    <property type="project" value="UniProtKB-SubCell"/>
</dbReference>
<dbReference type="Gene3D" id="6.10.340.10">
    <property type="match status" value="1"/>
</dbReference>
<dbReference type="Gene3D" id="1.10.287.130">
    <property type="match status" value="1"/>
</dbReference>
<evidence type="ECO:0000256" key="14">
    <source>
        <dbReference type="SAM" id="Phobius"/>
    </source>
</evidence>
<feature type="domain" description="HAMP" evidence="16">
    <location>
        <begin position="178"/>
        <end position="232"/>
    </location>
</feature>
<dbReference type="CDD" id="cd06225">
    <property type="entry name" value="HAMP"/>
    <property type="match status" value="1"/>
</dbReference>
<keyword evidence="8" id="KW-0547">Nucleotide-binding</keyword>
<evidence type="ECO:0000256" key="3">
    <source>
        <dbReference type="ARBA" id="ARBA00012438"/>
    </source>
</evidence>
<organism evidence="17 18">
    <name type="scientific">Dyadobacter jejuensis</name>
    <dbReference type="NCBI Taxonomy" id="1082580"/>
    <lineage>
        <taxon>Bacteria</taxon>
        <taxon>Pseudomonadati</taxon>
        <taxon>Bacteroidota</taxon>
        <taxon>Cytophagia</taxon>
        <taxon>Cytophagales</taxon>
        <taxon>Spirosomataceae</taxon>
        <taxon>Dyadobacter</taxon>
    </lineage>
</organism>
<reference evidence="17 18" key="1">
    <citation type="submission" date="2018-03" db="EMBL/GenBank/DDBJ databases">
        <title>Genomic Encyclopedia of Archaeal and Bacterial Type Strains, Phase II (KMG-II): from individual species to whole genera.</title>
        <authorList>
            <person name="Goeker M."/>
        </authorList>
    </citation>
    <scope>NUCLEOTIDE SEQUENCE [LARGE SCALE GENOMIC DNA]</scope>
    <source>
        <strain evidence="17 18">DSM 100346</strain>
    </source>
</reference>
<comment type="catalytic activity">
    <reaction evidence="1">
        <text>ATP + protein L-histidine = ADP + protein N-phospho-L-histidine.</text>
        <dbReference type="EC" id="2.7.13.3"/>
    </reaction>
</comment>
<dbReference type="PANTHER" id="PTHR45528">
    <property type="entry name" value="SENSOR HISTIDINE KINASE CPXA"/>
    <property type="match status" value="1"/>
</dbReference>
<protein>
    <recommendedName>
        <fullName evidence="3">histidine kinase</fullName>
        <ecNumber evidence="3">2.7.13.3</ecNumber>
    </recommendedName>
</protein>
<dbReference type="GO" id="GO:0000155">
    <property type="term" value="F:phosphorelay sensor kinase activity"/>
    <property type="evidence" value="ECO:0007669"/>
    <property type="project" value="InterPro"/>
</dbReference>
<dbReference type="Pfam" id="PF00512">
    <property type="entry name" value="HisKA"/>
    <property type="match status" value="1"/>
</dbReference>
<evidence type="ECO:0000256" key="2">
    <source>
        <dbReference type="ARBA" id="ARBA00004651"/>
    </source>
</evidence>
<dbReference type="SUPFAM" id="SSF158472">
    <property type="entry name" value="HAMP domain-like"/>
    <property type="match status" value="1"/>
</dbReference>
<dbReference type="GO" id="GO:0005524">
    <property type="term" value="F:ATP binding"/>
    <property type="evidence" value="ECO:0007669"/>
    <property type="project" value="UniProtKB-KW"/>
</dbReference>
<keyword evidence="9 17" id="KW-0418">Kinase</keyword>
<gene>
    <name evidence="17" type="ORF">CLV98_101768</name>
</gene>
<feature type="domain" description="Histidine kinase" evidence="15">
    <location>
        <begin position="240"/>
        <end position="456"/>
    </location>
</feature>
<evidence type="ECO:0000256" key="7">
    <source>
        <dbReference type="ARBA" id="ARBA00022692"/>
    </source>
</evidence>
<evidence type="ECO:0000259" key="16">
    <source>
        <dbReference type="PROSITE" id="PS50885"/>
    </source>
</evidence>
<dbReference type="RefSeq" id="WP_109672872.1">
    <property type="nucleotide sequence ID" value="NZ_QGDT01000001.1"/>
</dbReference>
<dbReference type="PROSITE" id="PS50109">
    <property type="entry name" value="HIS_KIN"/>
    <property type="match status" value="1"/>
</dbReference>
<name>A0A316ASA6_9BACT</name>
<dbReference type="SUPFAM" id="SSF47384">
    <property type="entry name" value="Homodimeric domain of signal transducing histidine kinase"/>
    <property type="match status" value="1"/>
</dbReference>
<evidence type="ECO:0000256" key="8">
    <source>
        <dbReference type="ARBA" id="ARBA00022741"/>
    </source>
</evidence>
<proteinExistence type="predicted"/>
<dbReference type="Proteomes" id="UP000245880">
    <property type="component" value="Unassembled WGS sequence"/>
</dbReference>
<evidence type="ECO:0000256" key="12">
    <source>
        <dbReference type="ARBA" id="ARBA00023012"/>
    </source>
</evidence>
<dbReference type="Gene3D" id="3.30.565.10">
    <property type="entry name" value="Histidine kinase-like ATPase, C-terminal domain"/>
    <property type="match status" value="1"/>
</dbReference>
<dbReference type="InterPro" id="IPR003661">
    <property type="entry name" value="HisK_dim/P_dom"/>
</dbReference>
<dbReference type="PANTHER" id="PTHR45528:SF1">
    <property type="entry name" value="SENSOR HISTIDINE KINASE CPXA"/>
    <property type="match status" value="1"/>
</dbReference>
<dbReference type="EC" id="2.7.13.3" evidence="3"/>
<dbReference type="SMART" id="SM00388">
    <property type="entry name" value="HisKA"/>
    <property type="match status" value="1"/>
</dbReference>
<dbReference type="InterPro" id="IPR036097">
    <property type="entry name" value="HisK_dim/P_sf"/>
</dbReference>
<dbReference type="InterPro" id="IPR003594">
    <property type="entry name" value="HATPase_dom"/>
</dbReference>
<keyword evidence="5" id="KW-0597">Phosphoprotein</keyword>
<evidence type="ECO:0000256" key="13">
    <source>
        <dbReference type="ARBA" id="ARBA00023136"/>
    </source>
</evidence>
<dbReference type="InterPro" id="IPR003660">
    <property type="entry name" value="HAMP_dom"/>
</dbReference>
<keyword evidence="13 14" id="KW-0472">Membrane</keyword>
<evidence type="ECO:0000313" key="18">
    <source>
        <dbReference type="Proteomes" id="UP000245880"/>
    </source>
</evidence>
<evidence type="ECO:0000256" key="5">
    <source>
        <dbReference type="ARBA" id="ARBA00022553"/>
    </source>
</evidence>
<dbReference type="Pfam" id="PF02518">
    <property type="entry name" value="HATPase_c"/>
    <property type="match status" value="1"/>
</dbReference>
<keyword evidence="4" id="KW-1003">Cell membrane</keyword>
<dbReference type="Pfam" id="PF00672">
    <property type="entry name" value="HAMP"/>
    <property type="match status" value="1"/>
</dbReference>
<evidence type="ECO:0000256" key="10">
    <source>
        <dbReference type="ARBA" id="ARBA00022840"/>
    </source>
</evidence>
<dbReference type="InterPro" id="IPR005467">
    <property type="entry name" value="His_kinase_dom"/>
</dbReference>
<dbReference type="SUPFAM" id="SSF55874">
    <property type="entry name" value="ATPase domain of HSP90 chaperone/DNA topoisomerase II/histidine kinase"/>
    <property type="match status" value="1"/>
</dbReference>
<keyword evidence="10" id="KW-0067">ATP-binding</keyword>
<accession>A0A316ASA6</accession>
<evidence type="ECO:0000256" key="9">
    <source>
        <dbReference type="ARBA" id="ARBA00022777"/>
    </source>
</evidence>
<dbReference type="CDD" id="cd00082">
    <property type="entry name" value="HisKA"/>
    <property type="match status" value="1"/>
</dbReference>
<evidence type="ECO:0000313" key="17">
    <source>
        <dbReference type="EMBL" id="PWJ60583.1"/>
    </source>
</evidence>